<sequence>MDSFSRGSTLTPCRSPTPATIPVEPDHFYGAENVQLPPSPDTDGKTWLDPDDDPMAHRGIPVFKPTMEEFQDFEGYMNRVECWGNKSGIVKVIPPKEWTDSLPSIKPQLAEVKIKCPIQQHMRGSGGLFRQENMEKRKLMSVREWAELCNKAEFRTPGIQDVGLGSRGANASIKPRAARRKPKAETAKANSSSQAPVVIKQEPIDDSNSLSERSSTQAVTTPPQSEGSPPPVPVAGPSNSKKGKKKQPVKVKAEPKEKPKRVGRTREAREAGFAERAARDLAFIDVFDPNDEWLPPGTTADDYTPEFCQKLERQYWRNCGIVEPAWYGADTPGSLFTDATTAWNVAHLPSALSRLLPASDQGLPGVNTPYLYFGMWRATFAWHVEDMDLFSINYIHFGAPKFWYAIPQGRSSALEQTMRSHFPKDTSQCPQFLRHKSFLASPTLLANSSCRPNHLVQQAGEFVITFPRGYHAGFNLGLNCAESVNFALESWLELGRRAKACECISDSVRIDVDQLLQEREAERNPTATRVTLPPSSSRQEIPKREGARKNIVKDENVDGMLPPLKAPSRKRKSDAKAESSKLKKIKINHSPTKLPPSSIPAKAAPKITLKLGPCPAEPEAFPCCLCVSMSQEGLLRVHEPPTTRKDAMDAAGSPKLWKAHEYCASIVPETWVDELEAHGVKEKVVFGVDGIVKDRWNLKCSACTKARPKGHGAPIQCTKGKCPKAFHINCARDGDSLGIVFAVVREVEKEVVLLDPSPRTTFGNAPHDSMQVDPSPTACGNAVTMDTTFTYGSSNPRVLKIIKKLEVQILCTQHNPAVAAQKKASKHDRIRNELLALPAMSRIKIRVSAGVFEVSLIRVMDEIGSVEVVWDRGLKKEFKWGSVVFGTTDGPVLQKPSEIVAEPERPQSALPVTTFPSVLAATGQQPHTATHSPTTPPEQTKSQTNATPTMYAPLTQPMYPRPTGPYDYWTYASKYSGQTQYPYSYTGYYPAPMSGGSQPYPYTYAQTYNQAQAQYRGGRLHWQQPYQGPSQSQAMDAFGQFQAGGSGSAQTPQSSEMVVSQTVTNNSYYRDRSQPTSSQFVTPNPSSSGVQSVPHDQLNRAGSHQGGSSSSASSSTPVIPESFPGGAGLSSGSQSMISPKDLAGLASMQPAQITEILRSNPQLRDLLVSWATVDQGKPLPSS</sequence>
<evidence type="ECO:0000256" key="3">
    <source>
        <dbReference type="ARBA" id="ARBA00022723"/>
    </source>
</evidence>
<feature type="region of interest" description="Disordered" evidence="7">
    <location>
        <begin position="1041"/>
        <end position="1143"/>
    </location>
</feature>
<accession>A0A0C3CJU1</accession>
<dbReference type="SMART" id="SM00545">
    <property type="entry name" value="JmjN"/>
    <property type="match status" value="1"/>
</dbReference>
<dbReference type="PROSITE" id="PS51183">
    <property type="entry name" value="JMJN"/>
    <property type="match status" value="1"/>
</dbReference>
<evidence type="ECO:0000256" key="1">
    <source>
        <dbReference type="ARBA" id="ARBA00009711"/>
    </source>
</evidence>
<dbReference type="Pfam" id="PF02373">
    <property type="entry name" value="JmjC"/>
    <property type="match status" value="1"/>
</dbReference>
<evidence type="ECO:0000259" key="10">
    <source>
        <dbReference type="PROSITE" id="PS51805"/>
    </source>
</evidence>
<feature type="domain" description="JmjN" evidence="8">
    <location>
        <begin position="60"/>
        <end position="101"/>
    </location>
</feature>
<reference evidence="11 12" key="1">
    <citation type="submission" date="2014-04" db="EMBL/GenBank/DDBJ databases">
        <authorList>
            <consortium name="DOE Joint Genome Institute"/>
            <person name="Kuo A."/>
            <person name="Gay G."/>
            <person name="Dore J."/>
            <person name="Kohler A."/>
            <person name="Nagy L.G."/>
            <person name="Floudas D."/>
            <person name="Copeland A."/>
            <person name="Barry K.W."/>
            <person name="Cichocki N."/>
            <person name="Veneault-Fourrey C."/>
            <person name="LaButti K."/>
            <person name="Lindquist E.A."/>
            <person name="Lipzen A."/>
            <person name="Lundell T."/>
            <person name="Morin E."/>
            <person name="Murat C."/>
            <person name="Sun H."/>
            <person name="Tunlid A."/>
            <person name="Henrissat B."/>
            <person name="Grigoriev I.V."/>
            <person name="Hibbett D.S."/>
            <person name="Martin F."/>
            <person name="Nordberg H.P."/>
            <person name="Cantor M.N."/>
            <person name="Hua S.X."/>
        </authorList>
    </citation>
    <scope>NUCLEOTIDE SEQUENCE [LARGE SCALE GENOMIC DNA]</scope>
    <source>
        <strain evidence="12">h7</strain>
    </source>
</reference>
<dbReference type="GO" id="GO:0008270">
    <property type="term" value="F:zinc ion binding"/>
    <property type="evidence" value="ECO:0007669"/>
    <property type="project" value="UniProtKB-KW"/>
</dbReference>
<dbReference type="PROSITE" id="PS51184">
    <property type="entry name" value="JMJC"/>
    <property type="match status" value="1"/>
</dbReference>
<keyword evidence="12" id="KW-1185">Reference proteome</keyword>
<dbReference type="Pfam" id="PF02375">
    <property type="entry name" value="JmjN"/>
    <property type="match status" value="1"/>
</dbReference>
<keyword evidence="3" id="KW-0479">Metal-binding</keyword>
<dbReference type="PANTHER" id="PTHR10694">
    <property type="entry name" value="LYSINE-SPECIFIC DEMETHYLASE"/>
    <property type="match status" value="1"/>
</dbReference>
<feature type="compositionally biased region" description="Polar residues" evidence="7">
    <location>
        <begin position="1"/>
        <end position="18"/>
    </location>
</feature>
<feature type="domain" description="JmjC" evidence="9">
    <location>
        <begin position="337"/>
        <end position="503"/>
    </location>
</feature>
<evidence type="ECO:0000256" key="5">
    <source>
        <dbReference type="ARBA" id="ARBA00022833"/>
    </source>
</evidence>
<dbReference type="InterPro" id="IPR003347">
    <property type="entry name" value="JmjC_dom"/>
</dbReference>
<evidence type="ECO:0000259" key="8">
    <source>
        <dbReference type="PROSITE" id="PS51183"/>
    </source>
</evidence>
<dbReference type="AlphaFoldDB" id="A0A0C3CJU1"/>
<dbReference type="GO" id="GO:0000785">
    <property type="term" value="C:chromatin"/>
    <property type="evidence" value="ECO:0007669"/>
    <property type="project" value="TreeGrafter"/>
</dbReference>
<organism evidence="11 12">
    <name type="scientific">Hebeloma cylindrosporum</name>
    <dbReference type="NCBI Taxonomy" id="76867"/>
    <lineage>
        <taxon>Eukaryota</taxon>
        <taxon>Fungi</taxon>
        <taxon>Dikarya</taxon>
        <taxon>Basidiomycota</taxon>
        <taxon>Agaricomycotina</taxon>
        <taxon>Agaricomycetes</taxon>
        <taxon>Agaricomycetidae</taxon>
        <taxon>Agaricales</taxon>
        <taxon>Agaricineae</taxon>
        <taxon>Hymenogastraceae</taxon>
        <taxon>Hebeloma</taxon>
    </lineage>
</organism>
<feature type="compositionally biased region" description="Polar residues" evidence="7">
    <location>
        <begin position="206"/>
        <end position="221"/>
    </location>
</feature>
<dbReference type="InterPro" id="IPR034732">
    <property type="entry name" value="EPHD"/>
</dbReference>
<comment type="catalytic activity">
    <reaction evidence="6">
        <text>N(6),N(6),N(6)-trimethyl-L-lysyl(9)-[histone H3] + 2 2-oxoglutarate + 2 O2 = N(6)-methyl-L-lysyl(9)-[histone H3] + 2 formaldehyde + 2 succinate + 2 CO2</text>
        <dbReference type="Rhea" id="RHEA:60200"/>
        <dbReference type="Rhea" id="RHEA-COMP:15538"/>
        <dbReference type="Rhea" id="RHEA-COMP:15542"/>
        <dbReference type="ChEBI" id="CHEBI:15379"/>
        <dbReference type="ChEBI" id="CHEBI:16526"/>
        <dbReference type="ChEBI" id="CHEBI:16810"/>
        <dbReference type="ChEBI" id="CHEBI:16842"/>
        <dbReference type="ChEBI" id="CHEBI:30031"/>
        <dbReference type="ChEBI" id="CHEBI:61929"/>
        <dbReference type="ChEBI" id="CHEBI:61961"/>
        <dbReference type="EC" id="1.14.11.66"/>
    </reaction>
</comment>
<dbReference type="GO" id="GO:0140684">
    <property type="term" value="F:histone H3K9me2/H3K9me3 demethylase activity"/>
    <property type="evidence" value="ECO:0007669"/>
    <property type="project" value="UniProtKB-EC"/>
</dbReference>
<dbReference type="EC" id="1.14.11.66" evidence="2"/>
<evidence type="ECO:0000256" key="4">
    <source>
        <dbReference type="ARBA" id="ARBA00022771"/>
    </source>
</evidence>
<dbReference type="Proteomes" id="UP000053424">
    <property type="component" value="Unassembled WGS sequence"/>
</dbReference>
<dbReference type="InterPro" id="IPR003349">
    <property type="entry name" value="JmjN"/>
</dbReference>
<gene>
    <name evidence="11" type="ORF">M413DRAFT_379857</name>
</gene>
<feature type="region of interest" description="Disordered" evidence="7">
    <location>
        <begin position="521"/>
        <end position="581"/>
    </location>
</feature>
<dbReference type="PANTHER" id="PTHR10694:SF7">
    <property type="entry name" value="[HISTONE H3]-TRIMETHYL-L-LYSINE(9) DEMETHYLASE"/>
    <property type="match status" value="1"/>
</dbReference>
<protein>
    <recommendedName>
        <fullName evidence="2">[histone H3]-trimethyl-L-lysine(9) demethylase</fullName>
        <ecNumber evidence="2">1.14.11.66</ecNumber>
    </recommendedName>
</protein>
<dbReference type="SMART" id="SM00558">
    <property type="entry name" value="JmjC"/>
    <property type="match status" value="1"/>
</dbReference>
<dbReference type="CDD" id="cd15571">
    <property type="entry name" value="ePHD"/>
    <property type="match status" value="1"/>
</dbReference>
<proteinExistence type="inferred from homology"/>
<feature type="compositionally biased region" description="Basic and acidic residues" evidence="7">
    <location>
        <begin position="540"/>
        <end position="556"/>
    </location>
</feature>
<comment type="similarity">
    <text evidence="1">Belongs to the JHDM3 histone demethylase family.</text>
</comment>
<feature type="region of interest" description="Disordered" evidence="7">
    <location>
        <begin position="158"/>
        <end position="271"/>
    </location>
</feature>
<keyword evidence="5" id="KW-0862">Zinc</keyword>
<evidence type="ECO:0000259" key="9">
    <source>
        <dbReference type="PROSITE" id="PS51184"/>
    </source>
</evidence>
<dbReference type="HOGENOM" id="CLU_001442_1_0_1"/>
<name>A0A0C3CJU1_HEBCY</name>
<dbReference type="PROSITE" id="PS51805">
    <property type="entry name" value="EPHD"/>
    <property type="match status" value="1"/>
</dbReference>
<dbReference type="Pfam" id="PF13771">
    <property type="entry name" value="zf-HC5HC2H"/>
    <property type="match status" value="1"/>
</dbReference>
<feature type="compositionally biased region" description="Polar residues" evidence="7">
    <location>
        <begin position="525"/>
        <end position="539"/>
    </location>
</feature>
<feature type="domain" description="PHD-type" evidence="10">
    <location>
        <begin position="621"/>
        <end position="759"/>
    </location>
</feature>
<reference evidence="12" key="2">
    <citation type="submission" date="2015-01" db="EMBL/GenBank/DDBJ databases">
        <title>Evolutionary Origins and Diversification of the Mycorrhizal Mutualists.</title>
        <authorList>
            <consortium name="DOE Joint Genome Institute"/>
            <consortium name="Mycorrhizal Genomics Consortium"/>
            <person name="Kohler A."/>
            <person name="Kuo A."/>
            <person name="Nagy L.G."/>
            <person name="Floudas D."/>
            <person name="Copeland A."/>
            <person name="Barry K.W."/>
            <person name="Cichocki N."/>
            <person name="Veneault-Fourrey C."/>
            <person name="LaButti K."/>
            <person name="Lindquist E.A."/>
            <person name="Lipzen A."/>
            <person name="Lundell T."/>
            <person name="Morin E."/>
            <person name="Murat C."/>
            <person name="Riley R."/>
            <person name="Ohm R."/>
            <person name="Sun H."/>
            <person name="Tunlid A."/>
            <person name="Henrissat B."/>
            <person name="Grigoriev I.V."/>
            <person name="Hibbett D.S."/>
            <person name="Martin F."/>
        </authorList>
    </citation>
    <scope>NUCLEOTIDE SEQUENCE [LARGE SCALE GENOMIC DNA]</scope>
    <source>
        <strain evidence="12">h7</strain>
    </source>
</reference>
<dbReference type="Gene3D" id="2.60.120.650">
    <property type="entry name" value="Cupin"/>
    <property type="match status" value="2"/>
</dbReference>
<evidence type="ECO:0000256" key="7">
    <source>
        <dbReference type="SAM" id="MobiDB-lite"/>
    </source>
</evidence>
<dbReference type="EMBL" id="KN831774">
    <property type="protein sequence ID" value="KIM44364.1"/>
    <property type="molecule type" value="Genomic_DNA"/>
</dbReference>
<dbReference type="OrthoDB" id="9547406at2759"/>
<dbReference type="STRING" id="686832.A0A0C3CJU1"/>
<evidence type="ECO:0000313" key="11">
    <source>
        <dbReference type="EMBL" id="KIM44364.1"/>
    </source>
</evidence>
<dbReference type="InterPro" id="IPR013083">
    <property type="entry name" value="Znf_RING/FYVE/PHD"/>
</dbReference>
<dbReference type="Gene3D" id="3.30.40.10">
    <property type="entry name" value="Zinc/RING finger domain, C3HC4 (zinc finger)"/>
    <property type="match status" value="1"/>
</dbReference>
<feature type="region of interest" description="Disordered" evidence="7">
    <location>
        <begin position="922"/>
        <end position="945"/>
    </location>
</feature>
<feature type="compositionally biased region" description="Low complexity" evidence="7">
    <location>
        <begin position="1102"/>
        <end position="1115"/>
    </location>
</feature>
<dbReference type="SUPFAM" id="SSF51197">
    <property type="entry name" value="Clavaminate synthase-like"/>
    <property type="match status" value="1"/>
</dbReference>
<keyword evidence="4" id="KW-0863">Zinc-finger</keyword>
<dbReference type="GO" id="GO:0051864">
    <property type="term" value="F:histone H3K36 demethylase activity"/>
    <property type="evidence" value="ECO:0007669"/>
    <property type="project" value="TreeGrafter"/>
</dbReference>
<feature type="compositionally biased region" description="Polar residues" evidence="7">
    <location>
        <begin position="1051"/>
        <end position="1091"/>
    </location>
</feature>
<feature type="region of interest" description="Disordered" evidence="7">
    <location>
        <begin position="1"/>
        <end position="25"/>
    </location>
</feature>
<evidence type="ECO:0000256" key="6">
    <source>
        <dbReference type="ARBA" id="ARBA00049349"/>
    </source>
</evidence>
<evidence type="ECO:0000256" key="2">
    <source>
        <dbReference type="ARBA" id="ARBA00012900"/>
    </source>
</evidence>
<dbReference type="GO" id="GO:0005634">
    <property type="term" value="C:nucleus"/>
    <property type="evidence" value="ECO:0007669"/>
    <property type="project" value="TreeGrafter"/>
</dbReference>
<evidence type="ECO:0000313" key="12">
    <source>
        <dbReference type="Proteomes" id="UP000053424"/>
    </source>
</evidence>
<dbReference type="GO" id="GO:0010468">
    <property type="term" value="P:regulation of gene expression"/>
    <property type="evidence" value="ECO:0007669"/>
    <property type="project" value="TreeGrafter"/>
</dbReference>